<dbReference type="GO" id="GO:0005789">
    <property type="term" value="C:endoplasmic reticulum membrane"/>
    <property type="evidence" value="ECO:0007669"/>
    <property type="project" value="UniProtKB-SubCell"/>
</dbReference>
<protein>
    <recommendedName>
        <fullName evidence="14 19">Polyprenal reductase</fullName>
        <ecNumber evidence="3 19">1.3.1.22</ecNumber>
        <ecNumber evidence="4 19">1.3.1.94</ecNumber>
    </recommendedName>
</protein>
<evidence type="ECO:0000256" key="9">
    <source>
        <dbReference type="ARBA" id="ARBA00023002"/>
    </source>
</evidence>
<evidence type="ECO:0000256" key="18">
    <source>
        <dbReference type="ARBA" id="ARBA00049427"/>
    </source>
</evidence>
<comment type="catalytic activity">
    <reaction evidence="16">
        <text>a 3-oxo-5alpha-steroid + NADP(+) = a 3-oxo-Delta(4)-steroid + NADPH + H(+)</text>
        <dbReference type="Rhea" id="RHEA:54384"/>
        <dbReference type="ChEBI" id="CHEBI:13601"/>
        <dbReference type="ChEBI" id="CHEBI:15378"/>
        <dbReference type="ChEBI" id="CHEBI:47909"/>
        <dbReference type="ChEBI" id="CHEBI:57783"/>
        <dbReference type="ChEBI" id="CHEBI:58349"/>
        <dbReference type="EC" id="1.3.1.22"/>
    </reaction>
    <physiologicalReaction direction="right-to-left" evidence="16">
        <dbReference type="Rhea" id="RHEA:54386"/>
    </physiologicalReaction>
</comment>
<feature type="domain" description="3-oxo-5-alpha-steroid 4-dehydrogenase C-terminal" evidence="20">
    <location>
        <begin position="191"/>
        <end position="315"/>
    </location>
</feature>
<dbReference type="RefSeq" id="XP_007425390.1">
    <property type="nucleotide sequence ID" value="XM_007425328.3"/>
</dbReference>
<dbReference type="GeneID" id="103063410"/>
<dbReference type="Proteomes" id="UP000695026">
    <property type="component" value="Unplaced"/>
</dbReference>
<dbReference type="FunFam" id="1.20.120.1630:FF:000021">
    <property type="entry name" value="Polyprenol reductase 1"/>
    <property type="match status" value="1"/>
</dbReference>
<name>A0A9F2NHR6_PYTBI</name>
<keyword evidence="5 19" id="KW-0812">Transmembrane</keyword>
<keyword evidence="7 19" id="KW-0521">NADP</keyword>
<evidence type="ECO:0000256" key="2">
    <source>
        <dbReference type="ARBA" id="ARBA00004922"/>
    </source>
</evidence>
<evidence type="ECO:0000256" key="14">
    <source>
        <dbReference type="ARBA" id="ARBA00047186"/>
    </source>
</evidence>
<comment type="similarity">
    <text evidence="13 19">Belongs to the steroid 5-alpha reductase family. Polyprenal reductase subfamily.</text>
</comment>
<dbReference type="InterPro" id="IPR039698">
    <property type="entry name" value="Dfg10/SRD5A3"/>
</dbReference>
<evidence type="ECO:0000256" key="11">
    <source>
        <dbReference type="ARBA" id="ARBA00023136"/>
    </source>
</evidence>
<dbReference type="OMA" id="RFYETNF"/>
<dbReference type="GO" id="GO:0006488">
    <property type="term" value="P:dolichol-linked oligosaccharide biosynthetic process"/>
    <property type="evidence" value="ECO:0007669"/>
    <property type="project" value="UniProtKB-UniRule"/>
</dbReference>
<keyword evidence="9 19" id="KW-0560">Oxidoreductase</keyword>
<sequence length="315" mass="36304">MLAGVWLGLSAGFFAALLALRAPLLKAPPGVLSLSLAGLFQDLIRYGKTKTACGQRPAFLQTFDVPKRWFYHFYIVSVTWNGFLLLLFIQRVLFSQPFPIWLQDLLGILDGTKGDRVIHHSGNGAEFLSAFLVCLLVWVNSCRRLKECLHISIYSGGVIHFVQYCFGLFYYVLVGLTVLCQVPAKNRDGKDHSLIVCWYHVLGLLMFCWASVHQHRCHIILANLRKDSSGKVFTMDHSIPFDDWFEMVSCPHYFAEFLIYISMAVTFGFYNLTWWLVVTYVFFNQALSAVLCHEYYLNKFKHYPKCRKAYIPFIF</sequence>
<evidence type="ECO:0000256" key="17">
    <source>
        <dbReference type="ARBA" id="ARBA00049397"/>
    </source>
</evidence>
<proteinExistence type="inferred from homology"/>
<dbReference type="InterPro" id="IPR001104">
    <property type="entry name" value="3-oxo-5_a-steroid_4-DH_C"/>
</dbReference>
<reference evidence="22" key="1">
    <citation type="submission" date="2025-08" db="UniProtKB">
        <authorList>
            <consortium name="RefSeq"/>
        </authorList>
    </citation>
    <scope>IDENTIFICATION</scope>
    <source>
        <tissue evidence="22">Liver</tissue>
    </source>
</reference>
<dbReference type="PANTHER" id="PTHR14624">
    <property type="entry name" value="DFG10 PROTEIN"/>
    <property type="match status" value="1"/>
</dbReference>
<dbReference type="PANTHER" id="PTHR14624:SF0">
    <property type="entry name" value="POLYPRENOL REDUCTASE"/>
    <property type="match status" value="1"/>
</dbReference>
<feature type="transmembrane region" description="Helical" evidence="19">
    <location>
        <begin position="194"/>
        <end position="212"/>
    </location>
</feature>
<dbReference type="EC" id="1.3.1.22" evidence="3 19"/>
<comment type="subcellular location">
    <subcellularLocation>
        <location evidence="1">Endoplasmic reticulum membrane</location>
        <topology evidence="1">Multi-pass membrane protein</topology>
    </subcellularLocation>
</comment>
<evidence type="ECO:0000256" key="8">
    <source>
        <dbReference type="ARBA" id="ARBA00022989"/>
    </source>
</evidence>
<comment type="pathway">
    <text evidence="2 19">Protein modification; protein glycosylation.</text>
</comment>
<evidence type="ECO:0000313" key="22">
    <source>
        <dbReference type="RefSeq" id="XP_007425390.1"/>
    </source>
</evidence>
<dbReference type="GO" id="GO:0160198">
    <property type="term" value="F:polyprenal reductase activity"/>
    <property type="evidence" value="ECO:0007669"/>
    <property type="project" value="UniProtKB-EC"/>
</dbReference>
<dbReference type="CTD" id="79644"/>
<comment type="catalytic activity">
    <reaction evidence="15">
        <text>androst-4-ene-3,17-dione + NADPH + H(+) = 5alpha-androstan-3,17-dione + NADP(+)</text>
        <dbReference type="Rhea" id="RHEA:50816"/>
        <dbReference type="ChEBI" id="CHEBI:15378"/>
        <dbReference type="ChEBI" id="CHEBI:15994"/>
        <dbReference type="ChEBI" id="CHEBI:16422"/>
        <dbReference type="ChEBI" id="CHEBI:57783"/>
        <dbReference type="ChEBI" id="CHEBI:58349"/>
    </reaction>
    <physiologicalReaction direction="right-to-left" evidence="15">
        <dbReference type="Rhea" id="RHEA:50818"/>
    </physiologicalReaction>
</comment>
<evidence type="ECO:0000256" key="5">
    <source>
        <dbReference type="ARBA" id="ARBA00022692"/>
    </source>
</evidence>
<evidence type="ECO:0000256" key="13">
    <source>
        <dbReference type="ARBA" id="ARBA00046320"/>
    </source>
</evidence>
<keyword evidence="8 19" id="KW-1133">Transmembrane helix</keyword>
<comment type="function">
    <text evidence="12">Plays a key role in early steps of protein N-linked glycosylation by being involved in the conversion of polyprenol into dolichol. Acts as a polyprenal reductase that mediates the reduction of polyprenal into dolichal in a NADP-dependent mechanism. Dolichols are required for the synthesis of dolichol-linked monosaccharides and the oligosaccharide precursor used for N-glycosylation. Also able to convert testosterone (T) into 5-alpha-dihydrotestosterone (DHT).</text>
</comment>
<dbReference type="GO" id="GO:0047751">
    <property type="term" value="F:3-oxo-5-alpha-steroid 4-dehydrogenase (NADP+) activity"/>
    <property type="evidence" value="ECO:0007669"/>
    <property type="project" value="UniProtKB-UniRule"/>
</dbReference>
<keyword evidence="11 19" id="KW-0472">Membrane</keyword>
<evidence type="ECO:0000256" key="15">
    <source>
        <dbReference type="ARBA" id="ARBA00048095"/>
    </source>
</evidence>
<dbReference type="Pfam" id="PF02544">
    <property type="entry name" value="Steroid_dh"/>
    <property type="match status" value="1"/>
</dbReference>
<evidence type="ECO:0000256" key="16">
    <source>
        <dbReference type="ARBA" id="ARBA00048765"/>
    </source>
</evidence>
<dbReference type="PROSITE" id="PS50244">
    <property type="entry name" value="S5A_REDUCTASE"/>
    <property type="match status" value="1"/>
</dbReference>
<evidence type="ECO:0000256" key="1">
    <source>
        <dbReference type="ARBA" id="ARBA00004477"/>
    </source>
</evidence>
<dbReference type="AlphaFoldDB" id="A0A9F2NHR6"/>
<evidence type="ECO:0000313" key="21">
    <source>
        <dbReference type="Proteomes" id="UP000695026"/>
    </source>
</evidence>
<evidence type="ECO:0000256" key="19">
    <source>
        <dbReference type="RuleBase" id="RU367081"/>
    </source>
</evidence>
<dbReference type="GO" id="GO:0016095">
    <property type="term" value="P:polyprenol catabolic process"/>
    <property type="evidence" value="ECO:0007669"/>
    <property type="project" value="UniProtKB-UniRule"/>
</dbReference>
<evidence type="ECO:0000256" key="6">
    <source>
        <dbReference type="ARBA" id="ARBA00022824"/>
    </source>
</evidence>
<evidence type="ECO:0000256" key="4">
    <source>
        <dbReference type="ARBA" id="ARBA00012522"/>
    </source>
</evidence>
<comment type="catalytic activity">
    <reaction evidence="18 19">
        <text>a di-trans,poly-cis-dolichal + NADP(+) = a di-trans,poly-cis-polyprenal + NADPH + H(+)</text>
        <dbReference type="Rhea" id="RHEA:80727"/>
        <dbReference type="Rhea" id="RHEA-COMP:19536"/>
        <dbReference type="Rhea" id="RHEA-COMP:19537"/>
        <dbReference type="ChEBI" id="CHEBI:15378"/>
        <dbReference type="ChEBI" id="CHEBI:57783"/>
        <dbReference type="ChEBI" id="CHEBI:58349"/>
        <dbReference type="ChEBI" id="CHEBI:231623"/>
        <dbReference type="ChEBI" id="CHEBI:231637"/>
        <dbReference type="EC" id="1.3.1.94"/>
    </reaction>
    <physiologicalReaction direction="right-to-left" evidence="18 19">
        <dbReference type="Rhea" id="RHEA:80729"/>
    </physiologicalReaction>
</comment>
<dbReference type="GO" id="GO:0102389">
    <property type="term" value="F:polyprenol reductase activity"/>
    <property type="evidence" value="ECO:0007669"/>
    <property type="project" value="UniProtKB-UniRule"/>
</dbReference>
<feature type="transmembrane region" description="Helical" evidence="19">
    <location>
        <begin position="69"/>
        <end position="89"/>
    </location>
</feature>
<feature type="transmembrane region" description="Helical" evidence="19">
    <location>
        <begin position="123"/>
        <end position="141"/>
    </location>
</feature>
<keyword evidence="21" id="KW-1185">Reference proteome</keyword>
<feature type="transmembrane region" description="Helical" evidence="19">
    <location>
        <begin position="161"/>
        <end position="182"/>
    </location>
</feature>
<evidence type="ECO:0000256" key="10">
    <source>
        <dbReference type="ARBA" id="ARBA00023098"/>
    </source>
</evidence>
<feature type="transmembrane region" description="Helical" evidence="19">
    <location>
        <begin position="257"/>
        <end position="283"/>
    </location>
</feature>
<dbReference type="EC" id="1.3.1.94" evidence="4 19"/>
<dbReference type="KEGG" id="pbi:103063410"/>
<comment type="catalytic activity">
    <reaction evidence="17">
        <text>17beta-hydroxy-5alpha-androstan-3-one + NADP(+) = testosterone + NADPH + H(+)</text>
        <dbReference type="Rhea" id="RHEA:50820"/>
        <dbReference type="ChEBI" id="CHEBI:15378"/>
        <dbReference type="ChEBI" id="CHEBI:16330"/>
        <dbReference type="ChEBI" id="CHEBI:17347"/>
        <dbReference type="ChEBI" id="CHEBI:57783"/>
        <dbReference type="ChEBI" id="CHEBI:58349"/>
        <dbReference type="EC" id="1.3.1.22"/>
    </reaction>
    <physiologicalReaction direction="right-to-left" evidence="17">
        <dbReference type="Rhea" id="RHEA:50822"/>
    </physiologicalReaction>
</comment>
<dbReference type="OrthoDB" id="541710at2759"/>
<keyword evidence="6 19" id="KW-0256">Endoplasmic reticulum</keyword>
<evidence type="ECO:0000256" key="12">
    <source>
        <dbReference type="ARBA" id="ARBA00045898"/>
    </source>
</evidence>
<evidence type="ECO:0000259" key="20">
    <source>
        <dbReference type="Pfam" id="PF02544"/>
    </source>
</evidence>
<evidence type="ECO:0000256" key="3">
    <source>
        <dbReference type="ARBA" id="ARBA00012049"/>
    </source>
</evidence>
<accession>A0A9F2NHR6</accession>
<organism evidence="21 22">
    <name type="scientific">Python bivittatus</name>
    <name type="common">Burmese python</name>
    <name type="synonym">Python molurus bivittatus</name>
    <dbReference type="NCBI Taxonomy" id="176946"/>
    <lineage>
        <taxon>Eukaryota</taxon>
        <taxon>Metazoa</taxon>
        <taxon>Chordata</taxon>
        <taxon>Craniata</taxon>
        <taxon>Vertebrata</taxon>
        <taxon>Euteleostomi</taxon>
        <taxon>Lepidosauria</taxon>
        <taxon>Squamata</taxon>
        <taxon>Bifurcata</taxon>
        <taxon>Unidentata</taxon>
        <taxon>Episquamata</taxon>
        <taxon>Toxicofera</taxon>
        <taxon>Serpentes</taxon>
        <taxon>Henophidia</taxon>
        <taxon>Pythonidae</taxon>
        <taxon>Python</taxon>
    </lineage>
</organism>
<keyword evidence="10" id="KW-0443">Lipid metabolism</keyword>
<evidence type="ECO:0000256" key="7">
    <source>
        <dbReference type="ARBA" id="ARBA00022857"/>
    </source>
</evidence>
<gene>
    <name evidence="22" type="primary">SRD5A3</name>
</gene>